<feature type="coiled-coil region" evidence="4">
    <location>
        <begin position="455"/>
        <end position="520"/>
    </location>
</feature>
<keyword evidence="1" id="KW-0597">Phosphoprotein</keyword>
<dbReference type="OrthoDB" id="6365728at2759"/>
<evidence type="ECO:0000256" key="4">
    <source>
        <dbReference type="SAM" id="Coils"/>
    </source>
</evidence>
<comment type="catalytic activity">
    <reaction evidence="3">
        <text>L-seryl-[protein] + ATP = O-phospho-L-seryl-[protein] + ADP + H(+)</text>
        <dbReference type="Rhea" id="RHEA:17989"/>
        <dbReference type="Rhea" id="RHEA-COMP:9863"/>
        <dbReference type="Rhea" id="RHEA-COMP:11604"/>
        <dbReference type="ChEBI" id="CHEBI:15378"/>
        <dbReference type="ChEBI" id="CHEBI:29999"/>
        <dbReference type="ChEBI" id="CHEBI:30616"/>
        <dbReference type="ChEBI" id="CHEBI:83421"/>
        <dbReference type="ChEBI" id="CHEBI:456216"/>
        <dbReference type="EC" id="2.7.11.1"/>
    </reaction>
</comment>
<feature type="compositionally biased region" description="Low complexity" evidence="5">
    <location>
        <begin position="28"/>
        <end position="45"/>
    </location>
</feature>
<accession>A0A0D1XCY5</accession>
<feature type="region of interest" description="Disordered" evidence="5">
    <location>
        <begin position="1"/>
        <end position="197"/>
    </location>
</feature>
<dbReference type="PANTHER" id="PTHR22988">
    <property type="entry name" value="MYOTONIC DYSTROPHY S/T KINASE-RELATED"/>
    <property type="match status" value="1"/>
</dbReference>
<evidence type="ECO:0000256" key="2">
    <source>
        <dbReference type="ARBA" id="ARBA00047899"/>
    </source>
</evidence>
<feature type="compositionally biased region" description="Polar residues" evidence="5">
    <location>
        <begin position="1"/>
        <end position="10"/>
    </location>
</feature>
<evidence type="ECO:0000313" key="6">
    <source>
        <dbReference type="EMBL" id="KIV85731.1"/>
    </source>
</evidence>
<dbReference type="PANTHER" id="PTHR22988:SF71">
    <property type="entry name" value="CITRON RHO-INTERACTING KINASE"/>
    <property type="match status" value="1"/>
</dbReference>
<comment type="catalytic activity">
    <reaction evidence="2">
        <text>L-threonyl-[protein] + ATP = O-phospho-L-threonyl-[protein] + ADP + H(+)</text>
        <dbReference type="Rhea" id="RHEA:46608"/>
        <dbReference type="Rhea" id="RHEA-COMP:11060"/>
        <dbReference type="Rhea" id="RHEA-COMP:11605"/>
        <dbReference type="ChEBI" id="CHEBI:15378"/>
        <dbReference type="ChEBI" id="CHEBI:30013"/>
        <dbReference type="ChEBI" id="CHEBI:30616"/>
        <dbReference type="ChEBI" id="CHEBI:61977"/>
        <dbReference type="ChEBI" id="CHEBI:456216"/>
        <dbReference type="EC" id="2.7.11.1"/>
    </reaction>
</comment>
<dbReference type="HOGENOM" id="CLU_010503_0_0_1"/>
<dbReference type="AlphaFoldDB" id="A0A0D1XCY5"/>
<sequence>MSTTSYQTNAKPRGRAGSCGEGSENQTSSRASSSASLRLSKTLSRALDEVSVPRNSRPGSPVVYVRRSKTHDPGRLESVMTSPRHSTSSMRPSRTTKTIIDDGQSPRNDGPSKEKPVIIVQPEDQKHSGLPEDLQSAAGVRSGNPTPAPLSLRSPSSMQPTVIEEGDETLATEPIPLSPQKSVPSIAEIPDVGRSPATTEFAPQKAATLLSHAAVESSSPPQPNPTPTARLSEEAHRDSLVAPSPQAPVPFIHPTLVHSLPGVSEAEVPIHVDPDPVRETEGNEYYQGLPNTSSPLTLPPHSPIFHQHLGRPASQPAPYPYPYPHPVINNSPGQHPFYPAPFPFPIAPFSLPETVFGPGLGNAEDERTKLLEKVSNVLPDINRLLHYYQETQGLLNQKDHLVKQNATQHEEAIHKIKIELSVTKEEYERIIGDQASENLRLKSNIKEQAEKISGLEVISREVSGTKEQLADLQAKHQQMEQVKTLNEESVSQRRAMEADLESLKEQARAKEAEHDRAMTELKTAHETTLAETEEIHARLSNDQKSSLSKTQLDLAGMITKHTQQKRDLESARSTISQQEDSLARKSKQLADALELHKNQLDAANKAGEDRADEHKKEVSSLSEKLASSIARHEAESEALRASRQKEIGQLRKAADEEHQKLVESFELREKDLQTELNASQNSLRTLQGELDAKHDGHRRLESELAAERKAHNNLKIRHEAATSHHLELARSMLALRSKQADWAREAERMDRILQSLGQVGSKSKGDTDQFFIKAFDQLALLVEGLSKEYCCISSVCSTTSQEQCKDVDQPDVTGDIGAAQGLRCLFAESLVWKVLHKVIFQPFMFDSTGDSTTDCASSTCLRKLSRMITRKSMRREAIWRAITMHAIYATDYGRKAAIATATLASREIMHKMQRLTAPELHSKLLQAVRVIVKTAVSIWRQARLKLDPIQSSLSSKEDARTGQNRKMAISDSDVMLWIRPHIVREDLMSNIQTDEDDRQDNNHQKIWCVYLQGKALGRKELMEMTQGKKMS</sequence>
<dbReference type="GO" id="GO:0031032">
    <property type="term" value="P:actomyosin structure organization"/>
    <property type="evidence" value="ECO:0007669"/>
    <property type="project" value="TreeGrafter"/>
</dbReference>
<protein>
    <submittedName>
        <fullName evidence="6">Uncharacterized protein</fullName>
    </submittedName>
</protein>
<evidence type="ECO:0000313" key="7">
    <source>
        <dbReference type="Proteomes" id="UP000053599"/>
    </source>
</evidence>
<feature type="compositionally biased region" description="Basic and acidic residues" evidence="5">
    <location>
        <begin position="606"/>
        <end position="618"/>
    </location>
</feature>
<feature type="compositionally biased region" description="Polar residues" evidence="5">
    <location>
        <begin position="79"/>
        <end position="98"/>
    </location>
</feature>
<evidence type="ECO:0000256" key="5">
    <source>
        <dbReference type="SAM" id="MobiDB-lite"/>
    </source>
</evidence>
<dbReference type="GO" id="GO:0004674">
    <property type="term" value="F:protein serine/threonine kinase activity"/>
    <property type="evidence" value="ECO:0007669"/>
    <property type="project" value="UniProtKB-EC"/>
</dbReference>
<gene>
    <name evidence="6" type="ORF">PV11_01392</name>
</gene>
<feature type="compositionally biased region" description="Polar residues" evidence="5">
    <location>
        <begin position="571"/>
        <end position="580"/>
    </location>
</feature>
<organism evidence="6 7">
    <name type="scientific">Exophiala sideris</name>
    <dbReference type="NCBI Taxonomy" id="1016849"/>
    <lineage>
        <taxon>Eukaryota</taxon>
        <taxon>Fungi</taxon>
        <taxon>Dikarya</taxon>
        <taxon>Ascomycota</taxon>
        <taxon>Pezizomycotina</taxon>
        <taxon>Eurotiomycetes</taxon>
        <taxon>Chaetothyriomycetidae</taxon>
        <taxon>Chaetothyriales</taxon>
        <taxon>Herpotrichiellaceae</taxon>
        <taxon>Exophiala</taxon>
    </lineage>
</organism>
<feature type="region of interest" description="Disordered" evidence="5">
    <location>
        <begin position="211"/>
        <end position="237"/>
    </location>
</feature>
<reference evidence="6 7" key="1">
    <citation type="submission" date="2015-01" db="EMBL/GenBank/DDBJ databases">
        <title>The Genome Sequence of Exophiala sideris CBS121828.</title>
        <authorList>
            <consortium name="The Broad Institute Genomics Platform"/>
            <person name="Cuomo C."/>
            <person name="de Hoog S."/>
            <person name="Gorbushina A."/>
            <person name="Stielow B."/>
            <person name="Teixiera M."/>
            <person name="Abouelleil A."/>
            <person name="Chapman S.B."/>
            <person name="Priest M."/>
            <person name="Young S.K."/>
            <person name="Wortman J."/>
            <person name="Nusbaum C."/>
            <person name="Birren B."/>
        </authorList>
    </citation>
    <scope>NUCLEOTIDE SEQUENCE [LARGE SCALE GENOMIC DNA]</scope>
    <source>
        <strain evidence="6 7">CBS 121828</strain>
    </source>
</reference>
<feature type="region of interest" description="Disordered" evidence="5">
    <location>
        <begin position="561"/>
        <end position="586"/>
    </location>
</feature>
<dbReference type="EMBL" id="KN846951">
    <property type="protein sequence ID" value="KIV85731.1"/>
    <property type="molecule type" value="Genomic_DNA"/>
</dbReference>
<feature type="compositionally biased region" description="Basic and acidic residues" evidence="5">
    <location>
        <begin position="630"/>
        <end position="642"/>
    </location>
</feature>
<dbReference type="GO" id="GO:0005737">
    <property type="term" value="C:cytoplasm"/>
    <property type="evidence" value="ECO:0007669"/>
    <property type="project" value="TreeGrafter"/>
</dbReference>
<name>A0A0D1XCY5_9EURO</name>
<feature type="region of interest" description="Disordered" evidence="5">
    <location>
        <begin position="604"/>
        <end position="642"/>
    </location>
</feature>
<evidence type="ECO:0000256" key="3">
    <source>
        <dbReference type="ARBA" id="ARBA00048679"/>
    </source>
</evidence>
<evidence type="ECO:0000256" key="1">
    <source>
        <dbReference type="ARBA" id="ARBA00022553"/>
    </source>
</evidence>
<dbReference type="GO" id="GO:0005856">
    <property type="term" value="C:cytoskeleton"/>
    <property type="evidence" value="ECO:0007669"/>
    <property type="project" value="TreeGrafter"/>
</dbReference>
<dbReference type="Proteomes" id="UP000053599">
    <property type="component" value="Unassembled WGS sequence"/>
</dbReference>
<dbReference type="STRING" id="1016849.A0A0D1XCY5"/>
<keyword evidence="4" id="KW-0175">Coiled coil</keyword>
<feature type="coiled-coil region" evidence="4">
    <location>
        <begin position="669"/>
        <end position="717"/>
    </location>
</feature>
<proteinExistence type="predicted"/>
<dbReference type="InterPro" id="IPR050839">
    <property type="entry name" value="Rho-assoc_Ser/Thr_Kinase"/>
</dbReference>